<feature type="compositionally biased region" description="Acidic residues" evidence="1">
    <location>
        <begin position="111"/>
        <end position="120"/>
    </location>
</feature>
<feature type="region of interest" description="Disordered" evidence="1">
    <location>
        <begin position="102"/>
        <end position="133"/>
    </location>
</feature>
<name>A0A8H4KVB1_9HYPO</name>
<evidence type="ECO:0000313" key="2">
    <source>
        <dbReference type="EMBL" id="KAF4456383.1"/>
    </source>
</evidence>
<evidence type="ECO:0000313" key="3">
    <source>
        <dbReference type="Proteomes" id="UP000605986"/>
    </source>
</evidence>
<dbReference type="AlphaFoldDB" id="A0A8H4KVB1"/>
<proteinExistence type="predicted"/>
<dbReference type="Proteomes" id="UP000605986">
    <property type="component" value="Unassembled WGS sequence"/>
</dbReference>
<reference evidence="2" key="1">
    <citation type="submission" date="2020-01" db="EMBL/GenBank/DDBJ databases">
        <title>Identification and distribution of gene clusters putatively required for synthesis of sphingolipid metabolism inhibitors in phylogenetically diverse species of the filamentous fungus Fusarium.</title>
        <authorList>
            <person name="Kim H.-S."/>
            <person name="Busman M."/>
            <person name="Brown D.W."/>
            <person name="Divon H."/>
            <person name="Uhlig S."/>
            <person name="Proctor R.H."/>
        </authorList>
    </citation>
    <scope>NUCLEOTIDE SEQUENCE</scope>
    <source>
        <strain evidence="2">NRRL 53441</strain>
    </source>
</reference>
<dbReference type="OrthoDB" id="4985941at2759"/>
<comment type="caution">
    <text evidence="2">The sequence shown here is derived from an EMBL/GenBank/DDBJ whole genome shotgun (WGS) entry which is preliminary data.</text>
</comment>
<sequence>MCKPVRYVYPDCGHPVDSDPDKWIVESCLTAISLNRDCWIPKGLPDEYIEKKPWPNNNLGFCPMSHKPQQVEEVESMVEDIQTEDIVAHEENYYNSTALEPSIQSEHQPEDQDQDQEEPEIENHEHDDIPTPQGMIFDEQKLIGNKHIFRELEPLHLNSNEPLLIDELPLLDADEMNRFEAAIWQDYQPVITDQDIANIVQVLEETADELAIASVEDNLDWALVTAVDLSVPVDPFYESEDDDFDIDIDMVWF</sequence>
<dbReference type="EMBL" id="JAADJG010000060">
    <property type="protein sequence ID" value="KAF4456383.1"/>
    <property type="molecule type" value="Genomic_DNA"/>
</dbReference>
<organism evidence="2 3">
    <name type="scientific">Fusarium austroafricanum</name>
    <dbReference type="NCBI Taxonomy" id="2364996"/>
    <lineage>
        <taxon>Eukaryota</taxon>
        <taxon>Fungi</taxon>
        <taxon>Dikarya</taxon>
        <taxon>Ascomycota</taxon>
        <taxon>Pezizomycotina</taxon>
        <taxon>Sordariomycetes</taxon>
        <taxon>Hypocreomycetidae</taxon>
        <taxon>Hypocreales</taxon>
        <taxon>Nectriaceae</taxon>
        <taxon>Fusarium</taxon>
        <taxon>Fusarium concolor species complex</taxon>
    </lineage>
</organism>
<accession>A0A8H4KVB1</accession>
<protein>
    <submittedName>
        <fullName evidence="2">Uncharacterized protein</fullName>
    </submittedName>
</protein>
<gene>
    <name evidence="2" type="ORF">F53441_1453</name>
</gene>
<keyword evidence="3" id="KW-1185">Reference proteome</keyword>
<evidence type="ECO:0000256" key="1">
    <source>
        <dbReference type="SAM" id="MobiDB-lite"/>
    </source>
</evidence>